<gene>
    <name evidence="2" type="ORF">PoB_006012200</name>
</gene>
<sequence>MISGFQAHPYVKPGRRWRGLNPRQKGPCRSQGRLASHCATDAPIKRQNNFNGEEESTKQMVRICCRSFERRHGTNPCDALDGVLKQAASRAVNARQVTIQNAYDLHSFAVDKLTVSGDAASDCQHLSRSFCLFSVDEPTTANVAVPIEGTRQLHSPLPTRAGFRVRSLSCFCDACRDNTFDDCHNKSKVSDWKSVRDWEKRIKKKRVVQKKILEEKESLCVANESLNNAFLKMSRSRMIVTEGI</sequence>
<evidence type="ECO:0000313" key="3">
    <source>
        <dbReference type="Proteomes" id="UP000735302"/>
    </source>
</evidence>
<protein>
    <submittedName>
        <fullName evidence="2">Uncharacterized protein</fullName>
    </submittedName>
</protein>
<accession>A0AAV4CP03</accession>
<evidence type="ECO:0000256" key="1">
    <source>
        <dbReference type="SAM" id="MobiDB-lite"/>
    </source>
</evidence>
<dbReference type="Proteomes" id="UP000735302">
    <property type="component" value="Unassembled WGS sequence"/>
</dbReference>
<organism evidence="2 3">
    <name type="scientific">Plakobranchus ocellatus</name>
    <dbReference type="NCBI Taxonomy" id="259542"/>
    <lineage>
        <taxon>Eukaryota</taxon>
        <taxon>Metazoa</taxon>
        <taxon>Spiralia</taxon>
        <taxon>Lophotrochozoa</taxon>
        <taxon>Mollusca</taxon>
        <taxon>Gastropoda</taxon>
        <taxon>Heterobranchia</taxon>
        <taxon>Euthyneura</taxon>
        <taxon>Panpulmonata</taxon>
        <taxon>Sacoglossa</taxon>
        <taxon>Placobranchoidea</taxon>
        <taxon>Plakobranchidae</taxon>
        <taxon>Plakobranchus</taxon>
    </lineage>
</organism>
<dbReference type="EMBL" id="BLXT01006818">
    <property type="protein sequence ID" value="GFO33617.1"/>
    <property type="molecule type" value="Genomic_DNA"/>
</dbReference>
<dbReference type="PANTHER" id="PTHR46601">
    <property type="entry name" value="ULP_PROTEASE DOMAIN-CONTAINING PROTEIN"/>
    <property type="match status" value="1"/>
</dbReference>
<comment type="caution">
    <text evidence="2">The sequence shown here is derived from an EMBL/GenBank/DDBJ whole genome shotgun (WGS) entry which is preliminary data.</text>
</comment>
<evidence type="ECO:0000313" key="2">
    <source>
        <dbReference type="EMBL" id="GFO33617.1"/>
    </source>
</evidence>
<name>A0AAV4CP03_9GAST</name>
<feature type="region of interest" description="Disordered" evidence="1">
    <location>
        <begin position="1"/>
        <end position="32"/>
    </location>
</feature>
<keyword evidence="3" id="KW-1185">Reference proteome</keyword>
<dbReference type="PANTHER" id="PTHR46601:SF1">
    <property type="entry name" value="ADF-H DOMAIN-CONTAINING PROTEIN"/>
    <property type="match status" value="1"/>
</dbReference>
<reference evidence="2 3" key="1">
    <citation type="journal article" date="2021" name="Elife">
        <title>Chloroplast acquisition without the gene transfer in kleptoplastic sea slugs, Plakobranchus ocellatus.</title>
        <authorList>
            <person name="Maeda T."/>
            <person name="Takahashi S."/>
            <person name="Yoshida T."/>
            <person name="Shimamura S."/>
            <person name="Takaki Y."/>
            <person name="Nagai Y."/>
            <person name="Toyoda A."/>
            <person name="Suzuki Y."/>
            <person name="Arimoto A."/>
            <person name="Ishii H."/>
            <person name="Satoh N."/>
            <person name="Nishiyama T."/>
            <person name="Hasebe M."/>
            <person name="Maruyama T."/>
            <person name="Minagawa J."/>
            <person name="Obokata J."/>
            <person name="Shigenobu S."/>
        </authorList>
    </citation>
    <scope>NUCLEOTIDE SEQUENCE [LARGE SCALE GENOMIC DNA]</scope>
</reference>
<dbReference type="AlphaFoldDB" id="A0AAV4CP03"/>
<proteinExistence type="predicted"/>